<organism evidence="2 3">
    <name type="scientific">Luteimonas salinilitoris</name>
    <dbReference type="NCBI Taxonomy" id="3237697"/>
    <lineage>
        <taxon>Bacteria</taxon>
        <taxon>Pseudomonadati</taxon>
        <taxon>Pseudomonadota</taxon>
        <taxon>Gammaproteobacteria</taxon>
        <taxon>Lysobacterales</taxon>
        <taxon>Lysobacteraceae</taxon>
        <taxon>Luteimonas</taxon>
    </lineage>
</organism>
<name>A0ABV4HMY6_9GAMM</name>
<sequence>MKKMFRISGISAAIVLLASCQGSPVGNMMRSERSMTLSDVMQGWVGKNEADLVADLGAPFSSYQNRDGSVVITWKEITKLYNRTTQLYDFAHCEKTFLIDPSGVVSKWKYKNCRSTVRGTVLASTPIPRPSL</sequence>
<dbReference type="Proteomes" id="UP001566331">
    <property type="component" value="Unassembled WGS sequence"/>
</dbReference>
<keyword evidence="3" id="KW-1185">Reference proteome</keyword>
<evidence type="ECO:0000313" key="2">
    <source>
        <dbReference type="EMBL" id="MEZ0474091.1"/>
    </source>
</evidence>
<gene>
    <name evidence="2" type="ORF">AB6713_05605</name>
</gene>
<comment type="caution">
    <text evidence="2">The sequence shown here is derived from an EMBL/GenBank/DDBJ whole genome shotgun (WGS) entry which is preliminary data.</text>
</comment>
<dbReference type="RefSeq" id="WP_370564086.1">
    <property type="nucleotide sequence ID" value="NZ_JBFWIB010000006.1"/>
</dbReference>
<proteinExistence type="predicted"/>
<keyword evidence="1" id="KW-0732">Signal</keyword>
<dbReference type="PROSITE" id="PS51257">
    <property type="entry name" value="PROKAR_LIPOPROTEIN"/>
    <property type="match status" value="1"/>
</dbReference>
<accession>A0ABV4HMY6</accession>
<evidence type="ECO:0008006" key="4">
    <source>
        <dbReference type="Google" id="ProtNLM"/>
    </source>
</evidence>
<feature type="signal peptide" evidence="1">
    <location>
        <begin position="1"/>
        <end position="18"/>
    </location>
</feature>
<feature type="chain" id="PRO_5045296423" description="Outer membrane protein assembly factor BamE" evidence="1">
    <location>
        <begin position="19"/>
        <end position="132"/>
    </location>
</feature>
<reference evidence="2 3" key="1">
    <citation type="submission" date="2024-07" db="EMBL/GenBank/DDBJ databases">
        <title>Luteimonas salilacus sp. nov., isolated from the shore soil of Salt Lake in Tibet of China.</title>
        <authorList>
            <person name="Zhang X."/>
            <person name="Li A."/>
        </authorList>
    </citation>
    <scope>NUCLEOTIDE SEQUENCE [LARGE SCALE GENOMIC DNA]</scope>
    <source>
        <strain evidence="2 3">B3-2-R+30</strain>
    </source>
</reference>
<dbReference type="EMBL" id="JBFWIC010000005">
    <property type="protein sequence ID" value="MEZ0474091.1"/>
    <property type="molecule type" value="Genomic_DNA"/>
</dbReference>
<evidence type="ECO:0000256" key="1">
    <source>
        <dbReference type="SAM" id="SignalP"/>
    </source>
</evidence>
<evidence type="ECO:0000313" key="3">
    <source>
        <dbReference type="Proteomes" id="UP001566331"/>
    </source>
</evidence>
<protein>
    <recommendedName>
        <fullName evidence="4">Outer membrane protein assembly factor BamE</fullName>
    </recommendedName>
</protein>